<dbReference type="PANTHER" id="PTHR45008:SF1">
    <property type="entry name" value="PTS SYSTEM GLUCOSE-SPECIFIC EIIA COMPONENT"/>
    <property type="match status" value="1"/>
</dbReference>
<dbReference type="NCBIfam" id="TIGR00830">
    <property type="entry name" value="PTBA"/>
    <property type="match status" value="1"/>
</dbReference>
<keyword evidence="4 8" id="KW-0762">Sugar transport</keyword>
<dbReference type="InterPro" id="IPR001127">
    <property type="entry name" value="PTS_EIIA_1_perm"/>
</dbReference>
<dbReference type="GO" id="GO:0005737">
    <property type="term" value="C:cytoplasm"/>
    <property type="evidence" value="ECO:0007669"/>
    <property type="project" value="UniProtKB-SubCell"/>
</dbReference>
<keyword evidence="5" id="KW-0808">Transferase</keyword>
<dbReference type="PROSITE" id="PS00371">
    <property type="entry name" value="PTS_EIIA_TYPE_1_HIS"/>
    <property type="match status" value="1"/>
</dbReference>
<comment type="subcellular location">
    <subcellularLocation>
        <location evidence="2">Cell membrane</location>
        <topology evidence="2">Multi-pass membrane protein</topology>
    </subcellularLocation>
    <subcellularLocation>
        <location evidence="1">Cytoplasm</location>
    </subcellularLocation>
</comment>
<dbReference type="GO" id="GO:0005886">
    <property type="term" value="C:plasma membrane"/>
    <property type="evidence" value="ECO:0007669"/>
    <property type="project" value="UniProtKB-SubCell"/>
</dbReference>
<keyword evidence="7" id="KW-0418">Kinase</keyword>
<keyword evidence="3" id="KW-0813">Transport</keyword>
<proteinExistence type="predicted"/>
<protein>
    <submittedName>
        <fullName evidence="8">PTS glucose transporter subunit IIA</fullName>
    </submittedName>
</protein>
<dbReference type="PANTHER" id="PTHR45008">
    <property type="entry name" value="PTS SYSTEM GLUCOSE-SPECIFIC EIIA COMPONENT"/>
    <property type="match status" value="1"/>
</dbReference>
<dbReference type="Gene3D" id="2.70.70.10">
    <property type="entry name" value="Glucose Permease (Domain IIA)"/>
    <property type="match status" value="1"/>
</dbReference>
<gene>
    <name evidence="8" type="ORF">EK398_12855</name>
</gene>
<organism evidence="8 9">
    <name type="scientific">Enterococcus avium</name>
    <name type="common">Streptococcus avium</name>
    <dbReference type="NCBI Taxonomy" id="33945"/>
    <lineage>
        <taxon>Bacteria</taxon>
        <taxon>Bacillati</taxon>
        <taxon>Bacillota</taxon>
        <taxon>Bacilli</taxon>
        <taxon>Lactobacillales</taxon>
        <taxon>Enterococcaceae</taxon>
        <taxon>Enterococcus</taxon>
    </lineage>
</organism>
<dbReference type="GO" id="GO:0016301">
    <property type="term" value="F:kinase activity"/>
    <property type="evidence" value="ECO:0007669"/>
    <property type="project" value="UniProtKB-KW"/>
</dbReference>
<name>A0A437UPV2_ENTAV</name>
<dbReference type="GO" id="GO:0009401">
    <property type="term" value="P:phosphoenolpyruvate-dependent sugar phosphotransferase system"/>
    <property type="evidence" value="ECO:0007669"/>
    <property type="project" value="UniProtKB-KW"/>
</dbReference>
<dbReference type="EMBL" id="RYZS01000001">
    <property type="protein sequence ID" value="RVU95659.1"/>
    <property type="molecule type" value="Genomic_DNA"/>
</dbReference>
<accession>A0A437UPV2</accession>
<dbReference type="FunFam" id="2.70.70.10:FF:000001">
    <property type="entry name" value="PTS system glucose-specific IIA component"/>
    <property type="match status" value="1"/>
</dbReference>
<sequence length="155" mass="17019">MFGLFKKKSSEIYTPVNGEVVELKKVNDPVFSEKMMGEGFAVKPIDGKIHSPIKGTIKSVFPSLHALTIEAEDGLDLLIHIGLDTVELNGNGFSSIIQEGQKVKAGDLLVQIDRNYLAEHKKDDIVIVVFPEMKDKELETSLGEKQVGEIAAVIK</sequence>
<evidence type="ECO:0000256" key="1">
    <source>
        <dbReference type="ARBA" id="ARBA00004496"/>
    </source>
</evidence>
<evidence type="ECO:0000313" key="8">
    <source>
        <dbReference type="EMBL" id="RVU95659.1"/>
    </source>
</evidence>
<evidence type="ECO:0000256" key="5">
    <source>
        <dbReference type="ARBA" id="ARBA00022679"/>
    </source>
</evidence>
<dbReference type="PROSITE" id="PS51093">
    <property type="entry name" value="PTS_EIIA_TYPE_1"/>
    <property type="match status" value="1"/>
</dbReference>
<evidence type="ECO:0000256" key="6">
    <source>
        <dbReference type="ARBA" id="ARBA00022683"/>
    </source>
</evidence>
<dbReference type="RefSeq" id="WP_016179861.1">
    <property type="nucleotide sequence ID" value="NZ_CAAKOC010000233.1"/>
</dbReference>
<reference evidence="8 9" key="1">
    <citation type="submission" date="2018-12" db="EMBL/GenBank/DDBJ databases">
        <title>A novel vanA-carrying plasmid in a clinical isolate of Enterococcus avium.</title>
        <authorList>
            <person name="Bernasconi O.J."/>
            <person name="Luzzaro F."/>
            <person name="Endimiani A."/>
        </authorList>
    </citation>
    <scope>NUCLEOTIDE SEQUENCE [LARGE SCALE GENOMIC DNA]</scope>
    <source>
        <strain evidence="8 9">LC0559/18</strain>
    </source>
</reference>
<keyword evidence="6" id="KW-0598">Phosphotransferase system</keyword>
<dbReference type="Pfam" id="PF00358">
    <property type="entry name" value="PTS_EIIA_1"/>
    <property type="match status" value="1"/>
</dbReference>
<evidence type="ECO:0000256" key="2">
    <source>
        <dbReference type="ARBA" id="ARBA00004651"/>
    </source>
</evidence>
<dbReference type="InterPro" id="IPR050890">
    <property type="entry name" value="PTS_EIIA_component"/>
</dbReference>
<evidence type="ECO:0000256" key="3">
    <source>
        <dbReference type="ARBA" id="ARBA00022448"/>
    </source>
</evidence>
<evidence type="ECO:0000256" key="4">
    <source>
        <dbReference type="ARBA" id="ARBA00022597"/>
    </source>
</evidence>
<evidence type="ECO:0000256" key="7">
    <source>
        <dbReference type="ARBA" id="ARBA00022777"/>
    </source>
</evidence>
<comment type="caution">
    <text evidence="8">The sequence shown here is derived from an EMBL/GenBank/DDBJ whole genome shotgun (WGS) entry which is preliminary data.</text>
</comment>
<dbReference type="AlphaFoldDB" id="A0A437UPV2"/>
<dbReference type="InterPro" id="IPR011055">
    <property type="entry name" value="Dup_hybrid_motif"/>
</dbReference>
<dbReference type="Proteomes" id="UP000288388">
    <property type="component" value="Unassembled WGS sequence"/>
</dbReference>
<dbReference type="SUPFAM" id="SSF51261">
    <property type="entry name" value="Duplicated hybrid motif"/>
    <property type="match status" value="1"/>
</dbReference>
<evidence type="ECO:0000313" key="9">
    <source>
        <dbReference type="Proteomes" id="UP000288388"/>
    </source>
</evidence>